<dbReference type="InterPro" id="IPR015590">
    <property type="entry name" value="Aldehyde_DH_dom"/>
</dbReference>
<dbReference type="Proteomes" id="UP000184368">
    <property type="component" value="Unassembled WGS sequence"/>
</dbReference>
<evidence type="ECO:0000313" key="3">
    <source>
        <dbReference type="EMBL" id="SHG01362.1"/>
    </source>
</evidence>
<dbReference type="InterPro" id="IPR016163">
    <property type="entry name" value="Ald_DH_C"/>
</dbReference>
<dbReference type="Gene3D" id="3.40.309.10">
    <property type="entry name" value="Aldehyde Dehydrogenase, Chain A, domain 2"/>
    <property type="match status" value="1"/>
</dbReference>
<organism evidence="3 4">
    <name type="scientific">Cnuella takakiae</name>
    <dbReference type="NCBI Taxonomy" id="1302690"/>
    <lineage>
        <taxon>Bacteria</taxon>
        <taxon>Pseudomonadati</taxon>
        <taxon>Bacteroidota</taxon>
        <taxon>Chitinophagia</taxon>
        <taxon>Chitinophagales</taxon>
        <taxon>Chitinophagaceae</taxon>
        <taxon>Cnuella</taxon>
    </lineage>
</organism>
<dbReference type="Gene3D" id="3.40.605.10">
    <property type="entry name" value="Aldehyde Dehydrogenase, Chain A, domain 1"/>
    <property type="match status" value="1"/>
</dbReference>
<dbReference type="RefSeq" id="WP_073046421.1">
    <property type="nucleotide sequence ID" value="NZ_FQUO01000016.1"/>
</dbReference>
<dbReference type="InterPro" id="IPR050740">
    <property type="entry name" value="Aldehyde_DH_Superfamily"/>
</dbReference>
<accession>A0A1M5GCZ1</accession>
<gene>
    <name evidence="3" type="ORF">SAMN05444008_11616</name>
</gene>
<dbReference type="Pfam" id="PF00171">
    <property type="entry name" value="Aldedh"/>
    <property type="match status" value="1"/>
</dbReference>
<evidence type="ECO:0000256" key="1">
    <source>
        <dbReference type="ARBA" id="ARBA00023002"/>
    </source>
</evidence>
<keyword evidence="1" id="KW-0560">Oxidoreductase</keyword>
<dbReference type="CDD" id="cd07129">
    <property type="entry name" value="ALDH_KGSADH"/>
    <property type="match status" value="1"/>
</dbReference>
<dbReference type="OrthoDB" id="9770537at2"/>
<sequence>MFPDTQLPEINAALAASTAAFGSYQFSSLQQRASLLRAIARELDAIGPQIIETAQGETNLQRGRLLVEFRRTLFQLTSYADACEQGNWLDIRIDQPDSERQPPKPDVRKMLVPVGPVVVFGASNFPFAYSTAGGDTACALAAGCTVVVKAHPGHPATSQLAADAIHRALAGEGLPAGVFQHVYGASFEVGKQLVLHPQVKSVGFTGSFQGGRALFDLAASRKEPIPVFAEMGSVNPVFMLPGKLGAETEWAVNQLAASITTSVGQFCTNPGLVVGIQGPALENFIQALGQKLAETEPEPMLHSGIAQSFRQKRAAVIAGGKITLAGTNETGGEGFSIPTLATTSGENFLAHPHLHEEIFGPYSLVVQCNDAAQMAAVAQALEGQLTTTLIATPAEAAEHIELVHILQARCGRLVFNGVPTGVEVCLAMNHGGPYPATTDSRFTAVGADGIRRFARPFCYQNWPDHLLPTELQNANPLGLWRTVNGELTKSGIGE</sequence>
<dbReference type="InterPro" id="IPR016161">
    <property type="entry name" value="Ald_DH/histidinol_DH"/>
</dbReference>
<dbReference type="SUPFAM" id="SSF53720">
    <property type="entry name" value="ALDH-like"/>
    <property type="match status" value="1"/>
</dbReference>
<evidence type="ECO:0000313" key="4">
    <source>
        <dbReference type="Proteomes" id="UP000184368"/>
    </source>
</evidence>
<reference evidence="3 4" key="1">
    <citation type="submission" date="2016-11" db="EMBL/GenBank/DDBJ databases">
        <authorList>
            <person name="Jaros S."/>
            <person name="Januszkiewicz K."/>
            <person name="Wedrychowicz H."/>
        </authorList>
    </citation>
    <scope>NUCLEOTIDE SEQUENCE [LARGE SCALE GENOMIC DNA]</scope>
    <source>
        <strain evidence="3 4">DSM 26897</strain>
    </source>
</reference>
<dbReference type="AlphaFoldDB" id="A0A1M5GCZ1"/>
<dbReference type="PANTHER" id="PTHR43353:SF3">
    <property type="entry name" value="ALDEHYDE DEHYDROGENASE-RELATED"/>
    <property type="match status" value="1"/>
</dbReference>
<dbReference type="PANTHER" id="PTHR43353">
    <property type="entry name" value="SUCCINATE-SEMIALDEHYDE DEHYDROGENASE, MITOCHONDRIAL"/>
    <property type="match status" value="1"/>
</dbReference>
<evidence type="ECO:0000259" key="2">
    <source>
        <dbReference type="Pfam" id="PF00171"/>
    </source>
</evidence>
<feature type="domain" description="Aldehyde dehydrogenase" evidence="2">
    <location>
        <begin position="4"/>
        <end position="431"/>
    </location>
</feature>
<dbReference type="STRING" id="1302690.BUE76_11045"/>
<keyword evidence="4" id="KW-1185">Reference proteome</keyword>
<proteinExistence type="predicted"/>
<name>A0A1M5GCZ1_9BACT</name>
<dbReference type="EMBL" id="FQUO01000016">
    <property type="protein sequence ID" value="SHG01362.1"/>
    <property type="molecule type" value="Genomic_DNA"/>
</dbReference>
<protein>
    <submittedName>
        <fullName evidence="3">NADP-dependent aldehyde dehydrogenase</fullName>
    </submittedName>
</protein>
<dbReference type="InterPro" id="IPR044151">
    <property type="entry name" value="ALDH_KGSADH"/>
</dbReference>
<dbReference type="InterPro" id="IPR016162">
    <property type="entry name" value="Ald_DH_N"/>
</dbReference>
<dbReference type="GO" id="GO:0016620">
    <property type="term" value="F:oxidoreductase activity, acting on the aldehyde or oxo group of donors, NAD or NADP as acceptor"/>
    <property type="evidence" value="ECO:0007669"/>
    <property type="project" value="InterPro"/>
</dbReference>